<evidence type="ECO:0000256" key="1">
    <source>
        <dbReference type="SAM" id="MobiDB-lite"/>
    </source>
</evidence>
<reference evidence="2 3" key="1">
    <citation type="submission" date="2024-03" db="EMBL/GenBank/DDBJ databases">
        <authorList>
            <person name="Brejova B."/>
        </authorList>
    </citation>
    <scope>NUCLEOTIDE SEQUENCE [LARGE SCALE GENOMIC DNA]</scope>
    <source>
        <strain evidence="2 3">CBS 14171</strain>
    </source>
</reference>
<accession>A0ABP0ZUX7</accession>
<dbReference type="EMBL" id="OZ022411">
    <property type="protein sequence ID" value="CAK9441508.1"/>
    <property type="molecule type" value="Genomic_DNA"/>
</dbReference>
<organism evidence="2 3">
    <name type="scientific">Lodderomyces beijingensis</name>
    <dbReference type="NCBI Taxonomy" id="1775926"/>
    <lineage>
        <taxon>Eukaryota</taxon>
        <taxon>Fungi</taxon>
        <taxon>Dikarya</taxon>
        <taxon>Ascomycota</taxon>
        <taxon>Saccharomycotina</taxon>
        <taxon>Pichiomycetes</taxon>
        <taxon>Debaryomycetaceae</taxon>
        <taxon>Candida/Lodderomyces clade</taxon>
        <taxon>Lodderomyces</taxon>
    </lineage>
</organism>
<dbReference type="Proteomes" id="UP001497383">
    <property type="component" value="Chromosome 7"/>
</dbReference>
<sequence>MKTIHEACHDLRLQLDRFKVEYKQRYYSLNNNPHVIRQRDNLGYLTSLRTASKPDNNSEIKLSRHDEPSITTTTNDNENKKENENENVEPHAHRDHDHDHDHDQSTNLDIFSTFSANYENQSCPRRIFSDPIRKTFFPTVDLNLNLNLDALMQEETAGLGGEPDDASSVEEEPLRPYINSPASDAFKYIPDNMNAHANATANVGVNAGSGAGAYASACGDAGIYRVASDHSIESIYSPQHTLPTSQLPITAALEHSIDGIISKAQQARDEKMKKVSYADECASCVNMWSSQDDLDLIQSKYWQKATSM</sequence>
<dbReference type="RefSeq" id="XP_066832314.1">
    <property type="nucleotide sequence ID" value="XM_066975701.1"/>
</dbReference>
<name>A0ABP0ZUX7_9ASCO</name>
<evidence type="ECO:0000313" key="2">
    <source>
        <dbReference type="EMBL" id="CAK9441508.1"/>
    </source>
</evidence>
<feature type="compositionally biased region" description="Basic and acidic residues" evidence="1">
    <location>
        <begin position="56"/>
        <end position="68"/>
    </location>
</feature>
<protein>
    <submittedName>
        <fullName evidence="2">Uncharacterized protein</fullName>
    </submittedName>
</protein>
<gene>
    <name evidence="2" type="ORF">LODBEIA_P53760</name>
</gene>
<dbReference type="GeneID" id="92210572"/>
<feature type="region of interest" description="Disordered" evidence="1">
    <location>
        <begin position="49"/>
        <end position="105"/>
    </location>
</feature>
<evidence type="ECO:0000313" key="3">
    <source>
        <dbReference type="Proteomes" id="UP001497383"/>
    </source>
</evidence>
<proteinExistence type="predicted"/>
<feature type="compositionally biased region" description="Basic and acidic residues" evidence="1">
    <location>
        <begin position="77"/>
        <end position="104"/>
    </location>
</feature>
<keyword evidence="3" id="KW-1185">Reference proteome</keyword>